<dbReference type="Gene3D" id="3.40.50.2300">
    <property type="match status" value="1"/>
</dbReference>
<evidence type="ECO:0000256" key="6">
    <source>
        <dbReference type="ARBA" id="ARBA00023125"/>
    </source>
</evidence>
<dbReference type="SUPFAM" id="SSF46894">
    <property type="entry name" value="C-terminal effector domain of the bipartite response regulators"/>
    <property type="match status" value="1"/>
</dbReference>
<feature type="modified residue" description="4-aspartylphosphate" evidence="8">
    <location>
        <position position="51"/>
    </location>
</feature>
<keyword evidence="3 8" id="KW-0597">Phosphoprotein</keyword>
<feature type="domain" description="OmpR/PhoB-type" evidence="11">
    <location>
        <begin position="128"/>
        <end position="227"/>
    </location>
</feature>
<dbReference type="PANTHER" id="PTHR48111:SF35">
    <property type="entry name" value="TRANSCRIPTIONAL REGULATORY PROTEIN QSEB"/>
    <property type="match status" value="1"/>
</dbReference>
<name>A0AA92QE08_RALSL</name>
<keyword evidence="2" id="KW-0963">Cytoplasm</keyword>
<keyword evidence="6 9" id="KW-0238">DNA-binding</keyword>
<dbReference type="InterPro" id="IPR036388">
    <property type="entry name" value="WH-like_DNA-bd_sf"/>
</dbReference>
<dbReference type="InterPro" id="IPR016032">
    <property type="entry name" value="Sig_transdc_resp-reg_C-effctor"/>
</dbReference>
<dbReference type="GO" id="GO:0000156">
    <property type="term" value="F:phosphorelay response regulator activity"/>
    <property type="evidence" value="ECO:0007669"/>
    <property type="project" value="TreeGrafter"/>
</dbReference>
<dbReference type="Pfam" id="PF00486">
    <property type="entry name" value="Trans_reg_C"/>
    <property type="match status" value="1"/>
</dbReference>
<feature type="DNA-binding region" description="OmpR/PhoB-type" evidence="9">
    <location>
        <begin position="128"/>
        <end position="227"/>
    </location>
</feature>
<dbReference type="InterPro" id="IPR001867">
    <property type="entry name" value="OmpR/PhoB-type_DNA-bd"/>
</dbReference>
<geneLocation type="plasmid" evidence="12 13">
    <name>pUW774mp</name>
</geneLocation>
<dbReference type="EMBL" id="CP051170">
    <property type="protein sequence ID" value="QOK99677.1"/>
    <property type="molecule type" value="Genomic_DNA"/>
</dbReference>
<evidence type="ECO:0000313" key="13">
    <source>
        <dbReference type="Proteomes" id="UP000593970"/>
    </source>
</evidence>
<dbReference type="Proteomes" id="UP000593970">
    <property type="component" value="Plasmid pUW774mp"/>
</dbReference>
<dbReference type="PANTHER" id="PTHR48111">
    <property type="entry name" value="REGULATOR OF RPOS"/>
    <property type="match status" value="1"/>
</dbReference>
<protein>
    <submittedName>
        <fullName evidence="12">Response regulator transcription factor</fullName>
    </submittedName>
</protein>
<dbReference type="SMART" id="SM00862">
    <property type="entry name" value="Trans_reg_C"/>
    <property type="match status" value="1"/>
</dbReference>
<evidence type="ECO:0000259" key="11">
    <source>
        <dbReference type="PROSITE" id="PS51755"/>
    </source>
</evidence>
<keyword evidence="4" id="KW-0902">Two-component regulatory system</keyword>
<dbReference type="CDD" id="cd00383">
    <property type="entry name" value="trans_reg_C"/>
    <property type="match status" value="1"/>
</dbReference>
<dbReference type="Gene3D" id="1.10.10.10">
    <property type="entry name" value="Winged helix-like DNA-binding domain superfamily/Winged helix DNA-binding domain"/>
    <property type="match status" value="1"/>
</dbReference>
<evidence type="ECO:0000313" key="12">
    <source>
        <dbReference type="EMBL" id="QOK99677.1"/>
    </source>
</evidence>
<accession>A0AA92QE08</accession>
<feature type="domain" description="Response regulatory" evidence="10">
    <location>
        <begin position="2"/>
        <end position="117"/>
    </location>
</feature>
<evidence type="ECO:0000256" key="9">
    <source>
        <dbReference type="PROSITE-ProRule" id="PRU01091"/>
    </source>
</evidence>
<proteinExistence type="predicted"/>
<dbReference type="GO" id="GO:0005829">
    <property type="term" value="C:cytosol"/>
    <property type="evidence" value="ECO:0007669"/>
    <property type="project" value="TreeGrafter"/>
</dbReference>
<dbReference type="GO" id="GO:0006355">
    <property type="term" value="P:regulation of DNA-templated transcription"/>
    <property type="evidence" value="ECO:0007669"/>
    <property type="project" value="InterPro"/>
</dbReference>
<dbReference type="SUPFAM" id="SSF52172">
    <property type="entry name" value="CheY-like"/>
    <property type="match status" value="1"/>
</dbReference>
<gene>
    <name evidence="12" type="ORF">HF909_25740</name>
</gene>
<evidence type="ECO:0000256" key="4">
    <source>
        <dbReference type="ARBA" id="ARBA00023012"/>
    </source>
</evidence>
<keyword evidence="12" id="KW-0614">Plasmid</keyword>
<dbReference type="InterPro" id="IPR039420">
    <property type="entry name" value="WalR-like"/>
</dbReference>
<reference evidence="13" key="1">
    <citation type="submission" date="2020-04" db="EMBL/GenBank/DDBJ databases">
        <title>Ralstonia solanacearum UW576, UW763, UW773, and UW774.</title>
        <authorList>
            <person name="Steidl O."/>
            <person name="Truchon A."/>
            <person name="Allen C."/>
        </authorList>
    </citation>
    <scope>NUCLEOTIDE SEQUENCE [LARGE SCALE GENOMIC DNA]</scope>
    <source>
        <strain evidence="13">UW774</strain>
        <plasmid evidence="13">pUW774mp</plasmid>
    </source>
</reference>
<dbReference type="AlphaFoldDB" id="A0AA92QE08"/>
<dbReference type="GO" id="GO:0032993">
    <property type="term" value="C:protein-DNA complex"/>
    <property type="evidence" value="ECO:0007669"/>
    <property type="project" value="TreeGrafter"/>
</dbReference>
<evidence type="ECO:0000256" key="5">
    <source>
        <dbReference type="ARBA" id="ARBA00023015"/>
    </source>
</evidence>
<dbReference type="GO" id="GO:0000976">
    <property type="term" value="F:transcription cis-regulatory region binding"/>
    <property type="evidence" value="ECO:0007669"/>
    <property type="project" value="TreeGrafter"/>
</dbReference>
<evidence type="ECO:0000256" key="7">
    <source>
        <dbReference type="ARBA" id="ARBA00023163"/>
    </source>
</evidence>
<keyword evidence="7" id="KW-0804">Transcription</keyword>
<dbReference type="PROSITE" id="PS50110">
    <property type="entry name" value="RESPONSE_REGULATORY"/>
    <property type="match status" value="1"/>
</dbReference>
<evidence type="ECO:0000256" key="8">
    <source>
        <dbReference type="PROSITE-ProRule" id="PRU00169"/>
    </source>
</evidence>
<dbReference type="InterPro" id="IPR001789">
    <property type="entry name" value="Sig_transdc_resp-reg_receiver"/>
</dbReference>
<evidence type="ECO:0000256" key="3">
    <source>
        <dbReference type="ARBA" id="ARBA00022553"/>
    </source>
</evidence>
<keyword evidence="5" id="KW-0805">Transcription regulation</keyword>
<dbReference type="PROSITE" id="PS51755">
    <property type="entry name" value="OMPR_PHOB"/>
    <property type="match status" value="1"/>
</dbReference>
<dbReference type="InterPro" id="IPR011006">
    <property type="entry name" value="CheY-like_superfamily"/>
</dbReference>
<evidence type="ECO:0000256" key="1">
    <source>
        <dbReference type="ARBA" id="ARBA00004496"/>
    </source>
</evidence>
<organism evidence="12 13">
    <name type="scientific">Ralstonia solanacearum</name>
    <name type="common">Pseudomonas solanacearum</name>
    <dbReference type="NCBI Taxonomy" id="305"/>
    <lineage>
        <taxon>Bacteria</taxon>
        <taxon>Pseudomonadati</taxon>
        <taxon>Pseudomonadota</taxon>
        <taxon>Betaproteobacteria</taxon>
        <taxon>Burkholderiales</taxon>
        <taxon>Burkholderiaceae</taxon>
        <taxon>Ralstonia</taxon>
        <taxon>Ralstonia solanacearum species complex</taxon>
    </lineage>
</organism>
<evidence type="ECO:0000256" key="2">
    <source>
        <dbReference type="ARBA" id="ARBA00022490"/>
    </source>
</evidence>
<comment type="subcellular location">
    <subcellularLocation>
        <location evidence="1">Cytoplasm</location>
    </subcellularLocation>
</comment>
<evidence type="ECO:0000259" key="10">
    <source>
        <dbReference type="PROSITE" id="PS50110"/>
    </source>
</evidence>
<sequence length="295" mass="32737">MKFAVLTSSPSSFALIATALASEHIECVRFDDALALLRARRGETFQMLMIDALQFHTAGQLVLSWRQCNADMRWPTMVFGQFAEREDMLRVFDAGVDDMLVGHFSADELRARVLRLLRHAGQTLPAVSMNVTVGPYRLCRLTHTLKLHGVPIRLTAREFATAWLLFSSPGTFLSRQQIASAVWGTDASVVGRSIEQHIYRLRKKLRCGEETGVEIKTIYARGYQLTIHHNDSALEPHATHTDLAGHAVIAQRDAQPGQAVPVPVQTWILPAHVEWMNATHLVSAGSSAHLTALVT</sequence>